<dbReference type="AlphaFoldDB" id="A0A150PSA6"/>
<sequence length="79" mass="8055">MLPPGQLTTHEAIETSSKPAEDEASLPLEQPFSSASIDALSPPSTAAALGLGRSAAAAGRIDITNTENIVARIFTPPGQ</sequence>
<reference evidence="2 3" key="1">
    <citation type="submission" date="2014-02" db="EMBL/GenBank/DDBJ databases">
        <title>The small core and large imbalanced accessory genome model reveals a collaborative survival strategy of Sorangium cellulosum strains in nature.</title>
        <authorList>
            <person name="Han K."/>
            <person name="Peng R."/>
            <person name="Blom J."/>
            <person name="Li Y.-Z."/>
        </authorList>
    </citation>
    <scope>NUCLEOTIDE SEQUENCE [LARGE SCALE GENOMIC DNA]</scope>
    <source>
        <strain evidence="2 3">So0157-25</strain>
    </source>
</reference>
<protein>
    <submittedName>
        <fullName evidence="2">Uncharacterized protein</fullName>
    </submittedName>
</protein>
<evidence type="ECO:0000256" key="1">
    <source>
        <dbReference type="SAM" id="MobiDB-lite"/>
    </source>
</evidence>
<proteinExistence type="predicted"/>
<organism evidence="2 3">
    <name type="scientific">Sorangium cellulosum</name>
    <name type="common">Polyangium cellulosum</name>
    <dbReference type="NCBI Taxonomy" id="56"/>
    <lineage>
        <taxon>Bacteria</taxon>
        <taxon>Pseudomonadati</taxon>
        <taxon>Myxococcota</taxon>
        <taxon>Polyangia</taxon>
        <taxon>Polyangiales</taxon>
        <taxon>Polyangiaceae</taxon>
        <taxon>Sorangium</taxon>
    </lineage>
</organism>
<gene>
    <name evidence="2" type="ORF">BE08_31070</name>
</gene>
<name>A0A150PSA6_SORCE</name>
<dbReference type="EMBL" id="JELY01000672">
    <property type="protein sequence ID" value="KYF58574.1"/>
    <property type="molecule type" value="Genomic_DNA"/>
</dbReference>
<dbReference type="Proteomes" id="UP000075420">
    <property type="component" value="Unassembled WGS sequence"/>
</dbReference>
<accession>A0A150PSA6</accession>
<feature type="compositionally biased region" description="Polar residues" evidence="1">
    <location>
        <begin position="1"/>
        <end position="18"/>
    </location>
</feature>
<evidence type="ECO:0000313" key="3">
    <source>
        <dbReference type="Proteomes" id="UP000075420"/>
    </source>
</evidence>
<evidence type="ECO:0000313" key="2">
    <source>
        <dbReference type="EMBL" id="KYF58574.1"/>
    </source>
</evidence>
<comment type="caution">
    <text evidence="2">The sequence shown here is derived from an EMBL/GenBank/DDBJ whole genome shotgun (WGS) entry which is preliminary data.</text>
</comment>
<feature type="region of interest" description="Disordered" evidence="1">
    <location>
        <begin position="1"/>
        <end position="40"/>
    </location>
</feature>